<feature type="transmembrane region" description="Helical" evidence="1">
    <location>
        <begin position="12"/>
        <end position="39"/>
    </location>
</feature>
<evidence type="ECO:0000256" key="1">
    <source>
        <dbReference type="SAM" id="Phobius"/>
    </source>
</evidence>
<comment type="caution">
    <text evidence="2">The sequence shown here is derived from an EMBL/GenBank/DDBJ whole genome shotgun (WGS) entry which is preliminary data.</text>
</comment>
<dbReference type="EMBL" id="LVEN01000002">
    <property type="protein sequence ID" value="OCB77728.1"/>
    <property type="molecule type" value="Genomic_DNA"/>
</dbReference>
<reference evidence="3" key="1">
    <citation type="submission" date="2016-03" db="EMBL/GenBank/DDBJ databases">
        <title>Draft genome sequence of Paenibacillus glacialis DSM 22343.</title>
        <authorList>
            <person name="Shin S.-K."/>
            <person name="Yi H."/>
        </authorList>
    </citation>
    <scope>NUCLEOTIDE SEQUENCE [LARGE SCALE GENOMIC DNA]</scope>
    <source>
        <strain evidence="3">CCUG 60099</strain>
    </source>
</reference>
<dbReference type="Proteomes" id="UP000093343">
    <property type="component" value="Unassembled WGS sequence"/>
</dbReference>
<proteinExistence type="predicted"/>
<accession>A0ABX2XNZ6</accession>
<gene>
    <name evidence="2" type="ORF">FLP_02075</name>
</gene>
<sequence length="120" mass="14102">MKTDKKNTVRNWIFRLMILAVIIALFCTNIFGNICMLIIEKEYFIPKQSSIFTFNETAHNEGSSDVWRYGQDDNNYYYNLSTFDNDVLFFSKKNIDNCPGFNPENISTWCNVKIPEEDSK</sequence>
<protein>
    <submittedName>
        <fullName evidence="2">Uncharacterized protein</fullName>
    </submittedName>
</protein>
<keyword evidence="1" id="KW-0472">Membrane</keyword>
<keyword evidence="1" id="KW-1133">Transmembrane helix</keyword>
<evidence type="ECO:0000313" key="3">
    <source>
        <dbReference type="Proteomes" id="UP000093343"/>
    </source>
</evidence>
<name>A0ABX2XNZ6_9FLAO</name>
<organism evidence="2 3">
    <name type="scientific">Flavobacterium piscis</name>
    <dbReference type="NCBI Taxonomy" id="1114874"/>
    <lineage>
        <taxon>Bacteria</taxon>
        <taxon>Pseudomonadati</taxon>
        <taxon>Bacteroidota</taxon>
        <taxon>Flavobacteriia</taxon>
        <taxon>Flavobacteriales</taxon>
        <taxon>Flavobacteriaceae</taxon>
        <taxon>Flavobacterium</taxon>
    </lineage>
</organism>
<evidence type="ECO:0000313" key="2">
    <source>
        <dbReference type="EMBL" id="OCB77728.1"/>
    </source>
</evidence>
<dbReference type="RefSeq" id="WP_083195776.1">
    <property type="nucleotide sequence ID" value="NZ_MUHC01000019.1"/>
</dbReference>
<keyword evidence="3" id="KW-1185">Reference proteome</keyword>
<keyword evidence="1" id="KW-0812">Transmembrane</keyword>